<dbReference type="CDD" id="cd06307">
    <property type="entry name" value="PBP1_sugar_binding"/>
    <property type="match status" value="1"/>
</dbReference>
<dbReference type="InterPro" id="IPR025997">
    <property type="entry name" value="SBP_2_dom"/>
</dbReference>
<protein>
    <submittedName>
        <fullName evidence="5">Transcriptional regulator</fullName>
    </submittedName>
</protein>
<accession>A0A0E9LYA0</accession>
<keyword evidence="2" id="KW-0238">DNA-binding</keyword>
<dbReference type="SUPFAM" id="SSF53822">
    <property type="entry name" value="Periplasmic binding protein-like I"/>
    <property type="match status" value="1"/>
</dbReference>
<dbReference type="InterPro" id="IPR010982">
    <property type="entry name" value="Lambda_DNA-bd_dom_sf"/>
</dbReference>
<keyword evidence="3" id="KW-0804">Transcription</keyword>
<keyword evidence="6" id="KW-1185">Reference proteome</keyword>
<dbReference type="SUPFAM" id="SSF47413">
    <property type="entry name" value="lambda repressor-like DNA-binding domains"/>
    <property type="match status" value="1"/>
</dbReference>
<keyword evidence="1" id="KW-0805">Transcription regulation</keyword>
<feature type="domain" description="HTH lacI-type" evidence="4">
    <location>
        <begin position="13"/>
        <end position="67"/>
    </location>
</feature>
<dbReference type="RefSeq" id="WP_227625622.1">
    <property type="nucleotide sequence ID" value="NZ_BAZW01000014.1"/>
</dbReference>
<dbReference type="Pfam" id="PF00356">
    <property type="entry name" value="LacI"/>
    <property type="match status" value="1"/>
</dbReference>
<sequence>MSHPSKENIGGVTRIKDIAEKAGVSTGTVDRVIHNRGKVSPQVRDRVLQVISELNYEPNVLARALVSRRNYRLAALIPDPGYDEYWEAPSKGVDEAQEQLRPYGVEVRKHLFDQNDVESFKAAAESLSDVGYNGIVVAPLFYRESLSYMRRWSQEGIPFNLFNTHIPDYKPLAYIGQDSYQSGLLAGKLMHFGSKGGGTCLIAHVDEDVPNSSHLIKKEQGFMDYFQEKGLSDFKTISIDLKGYGDEISFHKQLDVTFEKYPDILGFFVTNSRAYAIAAYLQKRALKNILLVGYDLLQKNIAYLNEGLIHFLINQNPKGQGFYGVQMMADHLLFNKQVEPIRYLPLDIITKENVQYYI</sequence>
<gene>
    <name evidence="5" type="ORF">JCM15548_12080</name>
</gene>
<evidence type="ECO:0000313" key="5">
    <source>
        <dbReference type="EMBL" id="GAO29850.1"/>
    </source>
</evidence>
<dbReference type="Proteomes" id="UP000032900">
    <property type="component" value="Unassembled WGS sequence"/>
</dbReference>
<dbReference type="InterPro" id="IPR000843">
    <property type="entry name" value="HTH_LacI"/>
</dbReference>
<evidence type="ECO:0000313" key="6">
    <source>
        <dbReference type="Proteomes" id="UP000032900"/>
    </source>
</evidence>
<evidence type="ECO:0000256" key="2">
    <source>
        <dbReference type="ARBA" id="ARBA00023125"/>
    </source>
</evidence>
<dbReference type="SMART" id="SM00354">
    <property type="entry name" value="HTH_LACI"/>
    <property type="match status" value="1"/>
</dbReference>
<dbReference type="Gene3D" id="1.10.260.40">
    <property type="entry name" value="lambda repressor-like DNA-binding domains"/>
    <property type="match status" value="1"/>
</dbReference>
<dbReference type="PANTHER" id="PTHR30146:SF144">
    <property type="entry name" value="LACI-FAMILY TRANSCRIPTION REGULATOR"/>
    <property type="match status" value="1"/>
</dbReference>
<organism evidence="5 6">
    <name type="scientific">Geofilum rubicundum JCM 15548</name>
    <dbReference type="NCBI Taxonomy" id="1236989"/>
    <lineage>
        <taxon>Bacteria</taxon>
        <taxon>Pseudomonadati</taxon>
        <taxon>Bacteroidota</taxon>
        <taxon>Bacteroidia</taxon>
        <taxon>Marinilabiliales</taxon>
        <taxon>Marinilabiliaceae</taxon>
        <taxon>Geofilum</taxon>
    </lineage>
</organism>
<evidence type="ECO:0000256" key="3">
    <source>
        <dbReference type="ARBA" id="ARBA00023163"/>
    </source>
</evidence>
<dbReference type="Gene3D" id="3.40.50.2300">
    <property type="match status" value="2"/>
</dbReference>
<dbReference type="CDD" id="cd01392">
    <property type="entry name" value="HTH_LacI"/>
    <property type="match status" value="1"/>
</dbReference>
<dbReference type="PANTHER" id="PTHR30146">
    <property type="entry name" value="LACI-RELATED TRANSCRIPTIONAL REPRESSOR"/>
    <property type="match status" value="1"/>
</dbReference>
<proteinExistence type="predicted"/>
<evidence type="ECO:0000256" key="1">
    <source>
        <dbReference type="ARBA" id="ARBA00023015"/>
    </source>
</evidence>
<dbReference type="STRING" id="1236989.JCM15548_12080"/>
<name>A0A0E9LYA0_9BACT</name>
<dbReference type="PROSITE" id="PS50932">
    <property type="entry name" value="HTH_LACI_2"/>
    <property type="match status" value="1"/>
</dbReference>
<dbReference type="AlphaFoldDB" id="A0A0E9LYA0"/>
<dbReference type="InterPro" id="IPR028082">
    <property type="entry name" value="Peripla_BP_I"/>
</dbReference>
<dbReference type="PROSITE" id="PS00356">
    <property type="entry name" value="HTH_LACI_1"/>
    <property type="match status" value="1"/>
</dbReference>
<dbReference type="EMBL" id="BAZW01000014">
    <property type="protein sequence ID" value="GAO29850.1"/>
    <property type="molecule type" value="Genomic_DNA"/>
</dbReference>
<evidence type="ECO:0000259" key="4">
    <source>
        <dbReference type="PROSITE" id="PS50932"/>
    </source>
</evidence>
<dbReference type="GO" id="GO:0003700">
    <property type="term" value="F:DNA-binding transcription factor activity"/>
    <property type="evidence" value="ECO:0007669"/>
    <property type="project" value="TreeGrafter"/>
</dbReference>
<reference evidence="5 6" key="1">
    <citation type="journal article" date="2015" name="Microbes Environ.">
        <title>Distribution and evolution of nitrogen fixation genes in the phylum bacteroidetes.</title>
        <authorList>
            <person name="Inoue J."/>
            <person name="Oshima K."/>
            <person name="Suda W."/>
            <person name="Sakamoto M."/>
            <person name="Iino T."/>
            <person name="Noda S."/>
            <person name="Hongoh Y."/>
            <person name="Hattori M."/>
            <person name="Ohkuma M."/>
        </authorList>
    </citation>
    <scope>NUCLEOTIDE SEQUENCE [LARGE SCALE GENOMIC DNA]</scope>
    <source>
        <strain evidence="5">JCM 15548</strain>
    </source>
</reference>
<comment type="caution">
    <text evidence="5">The sequence shown here is derived from an EMBL/GenBank/DDBJ whole genome shotgun (WGS) entry which is preliminary data.</text>
</comment>
<dbReference type="Pfam" id="PF13407">
    <property type="entry name" value="Peripla_BP_4"/>
    <property type="match status" value="1"/>
</dbReference>
<dbReference type="GO" id="GO:0000976">
    <property type="term" value="F:transcription cis-regulatory region binding"/>
    <property type="evidence" value="ECO:0007669"/>
    <property type="project" value="TreeGrafter"/>
</dbReference>